<proteinExistence type="predicted"/>
<feature type="non-terminal residue" evidence="1">
    <location>
        <position position="80"/>
    </location>
</feature>
<gene>
    <name evidence="1" type="ORF">Tci_932554</name>
</gene>
<organism evidence="1">
    <name type="scientific">Tanacetum cinerariifolium</name>
    <name type="common">Dalmatian daisy</name>
    <name type="synonym">Chrysanthemum cinerariifolium</name>
    <dbReference type="NCBI Taxonomy" id="118510"/>
    <lineage>
        <taxon>Eukaryota</taxon>
        <taxon>Viridiplantae</taxon>
        <taxon>Streptophyta</taxon>
        <taxon>Embryophyta</taxon>
        <taxon>Tracheophyta</taxon>
        <taxon>Spermatophyta</taxon>
        <taxon>Magnoliopsida</taxon>
        <taxon>eudicotyledons</taxon>
        <taxon>Gunneridae</taxon>
        <taxon>Pentapetalae</taxon>
        <taxon>asterids</taxon>
        <taxon>campanulids</taxon>
        <taxon>Asterales</taxon>
        <taxon>Asteraceae</taxon>
        <taxon>Asteroideae</taxon>
        <taxon>Anthemideae</taxon>
        <taxon>Anthemidinae</taxon>
        <taxon>Tanacetum</taxon>
    </lineage>
</organism>
<accession>A0A699XL19</accession>
<dbReference type="AlphaFoldDB" id="A0A699XL19"/>
<name>A0A699XL19_TANCI</name>
<comment type="caution">
    <text evidence="1">The sequence shown here is derived from an EMBL/GenBank/DDBJ whole genome shotgun (WGS) entry which is preliminary data.</text>
</comment>
<sequence>LKSFREPLPEDETKAVLQDRLQTGWLAWGKTMEVVRLTGWEERAWAIDPACQEGLKAFEEVISSEGWWQKVADHWAQEDT</sequence>
<reference evidence="1" key="1">
    <citation type="journal article" date="2019" name="Sci. Rep.">
        <title>Draft genome of Tanacetum cinerariifolium, the natural source of mosquito coil.</title>
        <authorList>
            <person name="Yamashiro T."/>
            <person name="Shiraishi A."/>
            <person name="Satake H."/>
            <person name="Nakayama K."/>
        </authorList>
    </citation>
    <scope>NUCLEOTIDE SEQUENCE</scope>
</reference>
<evidence type="ECO:0000313" key="1">
    <source>
        <dbReference type="EMBL" id="GFD60585.1"/>
    </source>
</evidence>
<protein>
    <submittedName>
        <fullName evidence="1">Uncharacterized protein</fullName>
    </submittedName>
</protein>
<feature type="non-terminal residue" evidence="1">
    <location>
        <position position="1"/>
    </location>
</feature>
<dbReference type="EMBL" id="BKCJ011879811">
    <property type="protein sequence ID" value="GFD60585.1"/>
    <property type="molecule type" value="Genomic_DNA"/>
</dbReference>